<dbReference type="InterPro" id="IPR036867">
    <property type="entry name" value="R3H_dom_sf"/>
</dbReference>
<dbReference type="Pfam" id="PF01424">
    <property type="entry name" value="R3H"/>
    <property type="match status" value="1"/>
</dbReference>
<feature type="domain" description="R3H" evidence="1">
    <location>
        <begin position="22"/>
        <end position="56"/>
    </location>
</feature>
<accession>A0A4C1SUS4</accession>
<evidence type="ECO:0000313" key="2">
    <source>
        <dbReference type="EMBL" id="GBP05644.1"/>
    </source>
</evidence>
<dbReference type="SUPFAM" id="SSF82708">
    <property type="entry name" value="R3H domain"/>
    <property type="match status" value="1"/>
</dbReference>
<name>A0A4C1SUS4_EUMVA</name>
<reference evidence="2 3" key="1">
    <citation type="journal article" date="2019" name="Commun. Biol.">
        <title>The bagworm genome reveals a unique fibroin gene that provides high tensile strength.</title>
        <authorList>
            <person name="Kono N."/>
            <person name="Nakamura H."/>
            <person name="Ohtoshi R."/>
            <person name="Tomita M."/>
            <person name="Numata K."/>
            <person name="Arakawa K."/>
        </authorList>
    </citation>
    <scope>NUCLEOTIDE SEQUENCE [LARGE SCALE GENOMIC DNA]</scope>
</reference>
<evidence type="ECO:0000259" key="1">
    <source>
        <dbReference type="Pfam" id="PF01424"/>
    </source>
</evidence>
<protein>
    <submittedName>
        <fullName evidence="2">NF-kappa-B-repressing factor</fullName>
    </submittedName>
</protein>
<dbReference type="Gene3D" id="3.30.1370.50">
    <property type="entry name" value="R3H-like domain"/>
    <property type="match status" value="1"/>
</dbReference>
<gene>
    <name evidence="2" type="primary">Nkrf</name>
    <name evidence="2" type="ORF">EVAR_100044_1</name>
</gene>
<dbReference type="OrthoDB" id="2359216at2759"/>
<keyword evidence="3" id="KW-1185">Reference proteome</keyword>
<dbReference type="InterPro" id="IPR001374">
    <property type="entry name" value="R3H_dom"/>
</dbReference>
<dbReference type="GO" id="GO:0003676">
    <property type="term" value="F:nucleic acid binding"/>
    <property type="evidence" value="ECO:0007669"/>
    <property type="project" value="InterPro"/>
</dbReference>
<sequence>MGAHEALPNLGLLLGFNFLTDFSKEERAELHQVAKNCGLQSKSYGKDNDRFLVVRKKLNPFSLVQAVVEKGRLGTKAKGVVTELVLAKVSTGGESYNRREARLARPNASHSVVPHKHRLQRPILYFDAQKTREEDLRHKATYETVQLLMKMLNRILLEV</sequence>
<organism evidence="2 3">
    <name type="scientific">Eumeta variegata</name>
    <name type="common">Bagworm moth</name>
    <name type="synonym">Eumeta japonica</name>
    <dbReference type="NCBI Taxonomy" id="151549"/>
    <lineage>
        <taxon>Eukaryota</taxon>
        <taxon>Metazoa</taxon>
        <taxon>Ecdysozoa</taxon>
        <taxon>Arthropoda</taxon>
        <taxon>Hexapoda</taxon>
        <taxon>Insecta</taxon>
        <taxon>Pterygota</taxon>
        <taxon>Neoptera</taxon>
        <taxon>Endopterygota</taxon>
        <taxon>Lepidoptera</taxon>
        <taxon>Glossata</taxon>
        <taxon>Ditrysia</taxon>
        <taxon>Tineoidea</taxon>
        <taxon>Psychidae</taxon>
        <taxon>Oiketicinae</taxon>
        <taxon>Eumeta</taxon>
    </lineage>
</organism>
<dbReference type="Proteomes" id="UP000299102">
    <property type="component" value="Unassembled WGS sequence"/>
</dbReference>
<proteinExistence type="predicted"/>
<comment type="caution">
    <text evidence="2">The sequence shown here is derived from an EMBL/GenBank/DDBJ whole genome shotgun (WGS) entry which is preliminary data.</text>
</comment>
<dbReference type="AlphaFoldDB" id="A0A4C1SUS4"/>
<evidence type="ECO:0000313" key="3">
    <source>
        <dbReference type="Proteomes" id="UP000299102"/>
    </source>
</evidence>
<dbReference type="EMBL" id="BGZK01003927">
    <property type="protein sequence ID" value="GBP05644.1"/>
    <property type="molecule type" value="Genomic_DNA"/>
</dbReference>